<reference evidence="9" key="1">
    <citation type="submission" date="2022-09" db="EMBL/GenBank/DDBJ databases">
        <title>Complete Genomes of Fervidibacillus albus and Fervidibacillus halotolerans isolated from tidal flat sediments.</title>
        <authorList>
            <person name="Kwon K.K."/>
            <person name="Yang S.-H."/>
            <person name="Park M.J."/>
            <person name="Oh H.-M."/>
        </authorList>
    </citation>
    <scope>NUCLEOTIDE SEQUENCE</scope>
    <source>
        <strain evidence="9">MEBiC13591</strain>
    </source>
</reference>
<evidence type="ECO:0000256" key="8">
    <source>
        <dbReference type="SAM" id="Phobius"/>
    </source>
</evidence>
<keyword evidence="4 8" id="KW-0812">Transmembrane</keyword>
<dbReference type="RefSeq" id="WP_275417474.1">
    <property type="nucleotide sequence ID" value="NZ_CP106878.1"/>
</dbReference>
<protein>
    <submittedName>
        <fullName evidence="9">Undecaprenyl/decaprenyl-phosphate alpha-N-acetylglucosaminyl 1-phosphate transferase</fullName>
    </submittedName>
</protein>
<evidence type="ECO:0000256" key="6">
    <source>
        <dbReference type="ARBA" id="ARBA00023136"/>
    </source>
</evidence>
<keyword evidence="10" id="KW-1185">Reference proteome</keyword>
<dbReference type="GO" id="GO:0016780">
    <property type="term" value="F:phosphotransferase activity, for other substituted phosphate groups"/>
    <property type="evidence" value="ECO:0007669"/>
    <property type="project" value="InterPro"/>
</dbReference>
<evidence type="ECO:0000256" key="7">
    <source>
        <dbReference type="PIRSR" id="PIRSR600715-1"/>
    </source>
</evidence>
<dbReference type="AlphaFoldDB" id="A0A9E8RVN9"/>
<comment type="cofactor">
    <cofactor evidence="7">
        <name>Mg(2+)</name>
        <dbReference type="ChEBI" id="CHEBI:18420"/>
    </cofactor>
</comment>
<evidence type="ECO:0000256" key="4">
    <source>
        <dbReference type="ARBA" id="ARBA00022692"/>
    </source>
</evidence>
<comment type="subcellular location">
    <subcellularLocation>
        <location evidence="1">Cell membrane</location>
        <topology evidence="1">Multi-pass membrane protein</topology>
    </subcellularLocation>
</comment>
<dbReference type="Pfam" id="PF00953">
    <property type="entry name" value="Glycos_transf_4"/>
    <property type="match status" value="1"/>
</dbReference>
<dbReference type="GO" id="GO:0044038">
    <property type="term" value="P:cell wall macromolecule biosynthetic process"/>
    <property type="evidence" value="ECO:0007669"/>
    <property type="project" value="TreeGrafter"/>
</dbReference>
<keyword evidence="7" id="KW-0460">Magnesium</keyword>
<evidence type="ECO:0000256" key="1">
    <source>
        <dbReference type="ARBA" id="ARBA00004651"/>
    </source>
</evidence>
<keyword evidence="2" id="KW-1003">Cell membrane</keyword>
<feature type="transmembrane region" description="Helical" evidence="8">
    <location>
        <begin position="309"/>
        <end position="332"/>
    </location>
</feature>
<dbReference type="PANTHER" id="PTHR22926:SF3">
    <property type="entry name" value="UNDECAPRENYL-PHOSPHATE ALPHA-N-ACETYLGLUCOSAMINYL 1-PHOSPHATE TRANSFERASE"/>
    <property type="match status" value="1"/>
</dbReference>
<feature type="transmembrane region" description="Helical" evidence="8">
    <location>
        <begin position="6"/>
        <end position="26"/>
    </location>
</feature>
<feature type="binding site" evidence="7">
    <location>
        <position position="148"/>
    </location>
    <ligand>
        <name>Mg(2+)</name>
        <dbReference type="ChEBI" id="CHEBI:18420"/>
    </ligand>
</feature>
<name>A0A9E8RVN9_9BACI</name>
<dbReference type="GO" id="GO:0009103">
    <property type="term" value="P:lipopolysaccharide biosynthetic process"/>
    <property type="evidence" value="ECO:0007669"/>
    <property type="project" value="TreeGrafter"/>
</dbReference>
<keyword evidence="5 8" id="KW-1133">Transmembrane helix</keyword>
<feature type="binding site" evidence="7">
    <location>
        <position position="208"/>
    </location>
    <ligand>
        <name>Mg(2+)</name>
        <dbReference type="ChEBI" id="CHEBI:18420"/>
    </ligand>
</feature>
<dbReference type="CDD" id="cd06853">
    <property type="entry name" value="GT_WecA_like"/>
    <property type="match status" value="1"/>
</dbReference>
<evidence type="ECO:0000256" key="5">
    <source>
        <dbReference type="ARBA" id="ARBA00022989"/>
    </source>
</evidence>
<dbReference type="KEGG" id="faf:OE104_14420"/>
<feature type="transmembrane region" description="Helical" evidence="8">
    <location>
        <begin position="178"/>
        <end position="197"/>
    </location>
</feature>
<accession>A0A9E8RVN9</accession>
<dbReference type="PANTHER" id="PTHR22926">
    <property type="entry name" value="PHOSPHO-N-ACETYLMURAMOYL-PENTAPEPTIDE-TRANSFERASE"/>
    <property type="match status" value="1"/>
</dbReference>
<proteinExistence type="predicted"/>
<dbReference type="GO" id="GO:0046872">
    <property type="term" value="F:metal ion binding"/>
    <property type="evidence" value="ECO:0007669"/>
    <property type="project" value="UniProtKB-KW"/>
</dbReference>
<feature type="transmembrane region" description="Helical" evidence="8">
    <location>
        <begin position="70"/>
        <end position="86"/>
    </location>
</feature>
<dbReference type="PROSITE" id="PS01348">
    <property type="entry name" value="MRAY_2"/>
    <property type="match status" value="1"/>
</dbReference>
<feature type="transmembrane region" description="Helical" evidence="8">
    <location>
        <begin position="285"/>
        <end position="303"/>
    </location>
</feature>
<dbReference type="InterPro" id="IPR000715">
    <property type="entry name" value="Glycosyl_transferase_4"/>
</dbReference>
<keyword evidence="6 8" id="KW-0472">Membrane</keyword>
<evidence type="ECO:0000256" key="2">
    <source>
        <dbReference type="ARBA" id="ARBA00022475"/>
    </source>
</evidence>
<dbReference type="InterPro" id="IPR018480">
    <property type="entry name" value="PNAcMuramoyl-5peptid_Trfase_CS"/>
</dbReference>
<organism evidence="9 10">
    <name type="scientific">Fervidibacillus albus</name>
    <dbReference type="NCBI Taxonomy" id="2980026"/>
    <lineage>
        <taxon>Bacteria</taxon>
        <taxon>Bacillati</taxon>
        <taxon>Bacillota</taxon>
        <taxon>Bacilli</taxon>
        <taxon>Bacillales</taxon>
        <taxon>Bacillaceae</taxon>
        <taxon>Fervidibacillus</taxon>
    </lineage>
</organism>
<feature type="transmembrane region" description="Helical" evidence="8">
    <location>
        <begin position="125"/>
        <end position="143"/>
    </location>
</feature>
<sequence>MLYGMALFFSFCLSVLLVPLVKQLAIKIGAVDCPNERKVHTKVMPRLGGLAIFISFIIGSTLFIHDVERIFPIVAGSSLIITLGILDDKYQLSAMVKFFGQIGAAIITILGGIQMEYITLFSGEILQFGFFTIPLTIFWIVGITNAINLIDGLDGLAAGVSSIALFTIFGLSLSMGNFLVALISILLLGGTLGFLIFNFHPAKIFMGDTGSLFLGYMISVLSILGFTKSVTFFSLIIPIIILAIPIIDTLFAIVRRLVHKKPLSAPDKNHIHHSLMKLGYTHRQTVVIIYMMSGLFNLAAVLFTNSTVLGSVLVLVTLLILIEVIVETTGLISENYRPLLNIIRRK</sequence>
<keyword evidence="3 9" id="KW-0808">Transferase</keyword>
<evidence type="ECO:0000313" key="9">
    <source>
        <dbReference type="EMBL" id="WAA09691.1"/>
    </source>
</evidence>
<dbReference type="Proteomes" id="UP001164718">
    <property type="component" value="Chromosome"/>
</dbReference>
<feature type="transmembrane region" description="Helical" evidence="8">
    <location>
        <begin position="98"/>
        <end position="119"/>
    </location>
</feature>
<evidence type="ECO:0000256" key="3">
    <source>
        <dbReference type="ARBA" id="ARBA00022679"/>
    </source>
</evidence>
<dbReference type="GO" id="GO:0071555">
    <property type="term" value="P:cell wall organization"/>
    <property type="evidence" value="ECO:0007669"/>
    <property type="project" value="TreeGrafter"/>
</dbReference>
<evidence type="ECO:0000313" key="10">
    <source>
        <dbReference type="Proteomes" id="UP001164718"/>
    </source>
</evidence>
<feature type="transmembrane region" description="Helical" evidence="8">
    <location>
        <begin position="47"/>
        <end position="64"/>
    </location>
</feature>
<feature type="transmembrane region" description="Helical" evidence="8">
    <location>
        <begin position="155"/>
        <end position="172"/>
    </location>
</feature>
<gene>
    <name evidence="9" type="ORF">OE104_14420</name>
</gene>
<feature type="transmembrane region" description="Helical" evidence="8">
    <location>
        <begin position="232"/>
        <end position="254"/>
    </location>
</feature>
<keyword evidence="7" id="KW-0479">Metal-binding</keyword>
<dbReference type="EMBL" id="CP106878">
    <property type="protein sequence ID" value="WAA09691.1"/>
    <property type="molecule type" value="Genomic_DNA"/>
</dbReference>
<dbReference type="GO" id="GO:0005886">
    <property type="term" value="C:plasma membrane"/>
    <property type="evidence" value="ECO:0007669"/>
    <property type="project" value="UniProtKB-SubCell"/>
</dbReference>
<feature type="transmembrane region" description="Helical" evidence="8">
    <location>
        <begin position="209"/>
        <end position="226"/>
    </location>
</feature>